<evidence type="ECO:0000256" key="2">
    <source>
        <dbReference type="ARBA" id="ARBA00023125"/>
    </source>
</evidence>
<dbReference type="PANTHER" id="PTHR43132:SF2">
    <property type="entry name" value="ARSENICAL RESISTANCE OPERON REPRESSOR ARSR-RELATED"/>
    <property type="match status" value="1"/>
</dbReference>
<sequence>MDEQDVVKALAALAQPVRLKVFRALVVTGDAGLTPGTMAEGLDIPANTLSFHLKELVNAGLVTQERSSRNLICRAAYPRMNALLGYLTENCCQGADCGLPAARCC</sequence>
<comment type="caution">
    <text evidence="5">The sequence shown here is derived from an EMBL/GenBank/DDBJ whole genome shotgun (WGS) entry which is preliminary data.</text>
</comment>
<dbReference type="InterPro" id="IPR051011">
    <property type="entry name" value="Metal_resp_trans_reg"/>
</dbReference>
<dbReference type="Pfam" id="PF12840">
    <property type="entry name" value="HTH_20"/>
    <property type="match status" value="1"/>
</dbReference>
<dbReference type="CDD" id="cd00090">
    <property type="entry name" value="HTH_ARSR"/>
    <property type="match status" value="1"/>
</dbReference>
<organism evidence="5 6">
    <name type="scientific">Pelomonas aquatica</name>
    <dbReference type="NCBI Taxonomy" id="431058"/>
    <lineage>
        <taxon>Bacteria</taxon>
        <taxon>Pseudomonadati</taxon>
        <taxon>Pseudomonadota</taxon>
        <taxon>Betaproteobacteria</taxon>
        <taxon>Burkholderiales</taxon>
        <taxon>Sphaerotilaceae</taxon>
        <taxon>Roseateles</taxon>
    </lineage>
</organism>
<reference evidence="5" key="1">
    <citation type="submission" date="2019-02" db="EMBL/GenBank/DDBJ databases">
        <title>Draft genome of the type strain Pelomonas aquatica CCUG 52575T.</title>
        <authorList>
            <person name="Gomila M."/>
            <person name="Lalucat J."/>
        </authorList>
    </citation>
    <scope>NUCLEOTIDE SEQUENCE</scope>
    <source>
        <strain evidence="5">CCUG 52575</strain>
    </source>
</reference>
<evidence type="ECO:0000313" key="6">
    <source>
        <dbReference type="Proteomes" id="UP001152766"/>
    </source>
</evidence>
<evidence type="ECO:0000313" key="5">
    <source>
        <dbReference type="EMBL" id="MDG0862781.1"/>
    </source>
</evidence>
<dbReference type="InterPro" id="IPR011991">
    <property type="entry name" value="ArsR-like_HTH"/>
</dbReference>
<dbReference type="NCBIfam" id="NF033788">
    <property type="entry name" value="HTH_metalloreg"/>
    <property type="match status" value="1"/>
</dbReference>
<dbReference type="InterPro" id="IPR001845">
    <property type="entry name" value="HTH_ArsR_DNA-bd_dom"/>
</dbReference>
<accession>A0A9X4R4S0</accession>
<dbReference type="AlphaFoldDB" id="A0A9X4R4S0"/>
<proteinExistence type="predicted"/>
<dbReference type="SMART" id="SM00418">
    <property type="entry name" value="HTH_ARSR"/>
    <property type="match status" value="1"/>
</dbReference>
<evidence type="ECO:0000256" key="1">
    <source>
        <dbReference type="ARBA" id="ARBA00023015"/>
    </source>
</evidence>
<dbReference type="Proteomes" id="UP001152766">
    <property type="component" value="Unassembled WGS sequence"/>
</dbReference>
<keyword evidence="3" id="KW-0804">Transcription</keyword>
<dbReference type="InterPro" id="IPR036388">
    <property type="entry name" value="WH-like_DNA-bd_sf"/>
</dbReference>
<keyword evidence="1" id="KW-0805">Transcription regulation</keyword>
<feature type="domain" description="HTH arsR-type" evidence="4">
    <location>
        <begin position="1"/>
        <end position="95"/>
    </location>
</feature>
<name>A0A9X4R4S0_9BURK</name>
<dbReference type="PROSITE" id="PS50987">
    <property type="entry name" value="HTH_ARSR_2"/>
    <property type="match status" value="1"/>
</dbReference>
<keyword evidence="2" id="KW-0238">DNA-binding</keyword>
<dbReference type="Gene3D" id="1.10.10.10">
    <property type="entry name" value="Winged helix-like DNA-binding domain superfamily/Winged helix DNA-binding domain"/>
    <property type="match status" value="1"/>
</dbReference>
<dbReference type="GO" id="GO:0003677">
    <property type="term" value="F:DNA binding"/>
    <property type="evidence" value="ECO:0007669"/>
    <property type="project" value="UniProtKB-KW"/>
</dbReference>
<evidence type="ECO:0000259" key="4">
    <source>
        <dbReference type="PROSITE" id="PS50987"/>
    </source>
</evidence>
<protein>
    <submittedName>
        <fullName evidence="5">ArsR family transcriptional regulator</fullName>
    </submittedName>
</protein>
<dbReference type="EMBL" id="SGUG01000012">
    <property type="protein sequence ID" value="MDG0862781.1"/>
    <property type="molecule type" value="Genomic_DNA"/>
</dbReference>
<gene>
    <name evidence="5" type="ORF">EXJ73_09905</name>
</gene>
<dbReference type="PANTHER" id="PTHR43132">
    <property type="entry name" value="ARSENICAL RESISTANCE OPERON REPRESSOR ARSR-RELATED"/>
    <property type="match status" value="1"/>
</dbReference>
<dbReference type="SUPFAM" id="SSF46785">
    <property type="entry name" value="Winged helix' DNA-binding domain"/>
    <property type="match status" value="1"/>
</dbReference>
<keyword evidence="6" id="KW-1185">Reference proteome</keyword>
<dbReference type="GO" id="GO:0003700">
    <property type="term" value="F:DNA-binding transcription factor activity"/>
    <property type="evidence" value="ECO:0007669"/>
    <property type="project" value="InterPro"/>
</dbReference>
<evidence type="ECO:0000256" key="3">
    <source>
        <dbReference type="ARBA" id="ARBA00023163"/>
    </source>
</evidence>
<dbReference type="InterPro" id="IPR036390">
    <property type="entry name" value="WH_DNA-bd_sf"/>
</dbReference>
<dbReference type="RefSeq" id="WP_268146848.1">
    <property type="nucleotide sequence ID" value="NZ_JAPPUW010000001.1"/>
</dbReference>